<protein>
    <submittedName>
        <fullName evidence="1">GroES-like protein</fullName>
    </submittedName>
</protein>
<proteinExistence type="predicted"/>
<accession>A0ACB8BAE9</accession>
<reference evidence="1" key="1">
    <citation type="journal article" date="2021" name="New Phytol.">
        <title>Evolutionary innovations through gain and loss of genes in the ectomycorrhizal Boletales.</title>
        <authorList>
            <person name="Wu G."/>
            <person name="Miyauchi S."/>
            <person name="Morin E."/>
            <person name="Kuo A."/>
            <person name="Drula E."/>
            <person name="Varga T."/>
            <person name="Kohler A."/>
            <person name="Feng B."/>
            <person name="Cao Y."/>
            <person name="Lipzen A."/>
            <person name="Daum C."/>
            <person name="Hundley H."/>
            <person name="Pangilinan J."/>
            <person name="Johnson J."/>
            <person name="Barry K."/>
            <person name="LaButti K."/>
            <person name="Ng V."/>
            <person name="Ahrendt S."/>
            <person name="Min B."/>
            <person name="Choi I.G."/>
            <person name="Park H."/>
            <person name="Plett J.M."/>
            <person name="Magnuson J."/>
            <person name="Spatafora J.W."/>
            <person name="Nagy L.G."/>
            <person name="Henrissat B."/>
            <person name="Grigoriev I.V."/>
            <person name="Yang Z.L."/>
            <person name="Xu J."/>
            <person name="Martin F.M."/>
        </authorList>
    </citation>
    <scope>NUCLEOTIDE SEQUENCE</scope>
    <source>
        <strain evidence="1">KUC20120723A-06</strain>
    </source>
</reference>
<evidence type="ECO:0000313" key="2">
    <source>
        <dbReference type="Proteomes" id="UP000790709"/>
    </source>
</evidence>
<sequence length="347" mass="36179">MSSQSALWLNEKHGAFAIGPSVIPSPSHGEILVKVHSIGLNPVDWKIQDLGLDVGYPAILGHEAAGTVEALGEGVSQFGVGDRVLHEGTVGVRTGAFQQYVAIPAAIAAKIPAKISFDQAATIPLGIATATVPLYTPAPLGIGYQAPWNNGGRERYAGHPVLVLGGSSSVGQYAIQLLRLSGFSPILTTASPVNAPLLTSLGATHVIDRHLPFSAIANEVSALTSGAPVKLVYDAVSLPDTQQGGYDILARGGYIIVTMRKSIKEREGEGKHVVPVDSDFHVPANMPFGAVVMRELPALLEGGDVVPTAVEVVPGGLGGIVSGLERLRNYKVSARKLVVHPWEGESA</sequence>
<evidence type="ECO:0000313" key="1">
    <source>
        <dbReference type="EMBL" id="KAH7921868.1"/>
    </source>
</evidence>
<organism evidence="1 2">
    <name type="scientific">Leucogyrophana mollusca</name>
    <dbReference type="NCBI Taxonomy" id="85980"/>
    <lineage>
        <taxon>Eukaryota</taxon>
        <taxon>Fungi</taxon>
        <taxon>Dikarya</taxon>
        <taxon>Basidiomycota</taxon>
        <taxon>Agaricomycotina</taxon>
        <taxon>Agaricomycetes</taxon>
        <taxon>Agaricomycetidae</taxon>
        <taxon>Boletales</taxon>
        <taxon>Boletales incertae sedis</taxon>
        <taxon>Leucogyrophana</taxon>
    </lineage>
</organism>
<dbReference type="EMBL" id="MU266508">
    <property type="protein sequence ID" value="KAH7921868.1"/>
    <property type="molecule type" value="Genomic_DNA"/>
</dbReference>
<comment type="caution">
    <text evidence="1">The sequence shown here is derived from an EMBL/GenBank/DDBJ whole genome shotgun (WGS) entry which is preliminary data.</text>
</comment>
<name>A0ACB8BAE9_9AGAM</name>
<dbReference type="Proteomes" id="UP000790709">
    <property type="component" value="Unassembled WGS sequence"/>
</dbReference>
<gene>
    <name evidence="1" type="ORF">BV22DRAFT_1038142</name>
</gene>
<keyword evidence="2" id="KW-1185">Reference proteome</keyword>